<sequence length="269" mass="29580">MNLLFIVCAISVLSSAYAKYRPTTIAPACCHMVSVNYSPSNCNNFKICSNHTVSLSCDIGDICFPPNASNAERVIMPLAKNLTREKIHRTLTDCNYNPLFVRPNGTVRCASRYDNTKYILGASDKIDYVWVEPAKAQKPFMDFNWFLNTTLEYGRNETVTHGLLAGITARNATQNNTAATANKTLFTTPKPSTLKSLTPLPPTPTPGHTAVRTPSPPTTNISGFSTTANSTDMNVTYVPSISNLTEPEEIVYTFHTANHTRELLVCCTD</sequence>
<dbReference type="Pfam" id="PF25700">
    <property type="entry name" value="UL128"/>
    <property type="match status" value="1"/>
</dbReference>
<dbReference type="InterPro" id="IPR057762">
    <property type="entry name" value="UL128-like"/>
</dbReference>
<name>D5KLI7_SCMVC</name>
<dbReference type="EMBL" id="GU574791">
    <property type="protein sequence ID" value="ADE62346.1"/>
    <property type="molecule type" value="Genomic_DNA"/>
</dbReference>
<feature type="region of interest" description="Disordered" evidence="1">
    <location>
        <begin position="190"/>
        <end position="219"/>
    </location>
</feature>
<reference evidence="2" key="1">
    <citation type="submission" date="2010-01" db="EMBL/GenBank/DDBJ databases">
        <title>Human Cytomegalovirus UL128, UL130 and UL131A Variability.</title>
        <authorList>
            <person name="Hayward G.S."/>
            <person name="Zong J.-C."/>
        </authorList>
    </citation>
    <scope>NUCLEOTIDE SEQUENCE</scope>
    <source>
        <strain evidence="2">SCMV</strain>
    </source>
</reference>
<organismHost>
    <name type="scientific">Macaca</name>
    <name type="common">macaques</name>
    <dbReference type="NCBI Taxonomy" id="9539"/>
</organismHost>
<protein>
    <submittedName>
        <fullName evidence="2">UL128</fullName>
    </submittedName>
</protein>
<proteinExistence type="predicted"/>
<evidence type="ECO:0000313" key="2">
    <source>
        <dbReference type="EMBL" id="ADE62346.1"/>
    </source>
</evidence>
<organism evidence="2">
    <name type="scientific">Simian cytomegalovirus (strain Colburn)</name>
    <dbReference type="NCBI Taxonomy" id="50292"/>
    <lineage>
        <taxon>Viruses</taxon>
        <taxon>Duplodnaviria</taxon>
        <taxon>Heunggongvirae</taxon>
        <taxon>Peploviricota</taxon>
        <taxon>Herviviricetes</taxon>
        <taxon>Herpesvirales</taxon>
        <taxon>Orthoherpesviridae</taxon>
        <taxon>Betaherpesvirinae</taxon>
        <taxon>Cytomegalovirus</taxon>
        <taxon>Cytomegalovirus cercopithecinebeta5</taxon>
    </lineage>
</organism>
<accession>D5KLI7</accession>
<evidence type="ECO:0000256" key="1">
    <source>
        <dbReference type="SAM" id="MobiDB-lite"/>
    </source>
</evidence>